<comment type="caution">
    <text evidence="2">The sequence shown here is derived from an EMBL/GenBank/DDBJ whole genome shotgun (WGS) entry which is preliminary data.</text>
</comment>
<evidence type="ECO:0000256" key="1">
    <source>
        <dbReference type="SAM" id="SignalP"/>
    </source>
</evidence>
<reference evidence="2 3" key="1">
    <citation type="submission" date="2019-03" db="EMBL/GenBank/DDBJ databases">
        <title>Genomic Encyclopedia of Archaeal and Bacterial Type Strains, Phase II (KMG-II): from individual species to whole genera.</title>
        <authorList>
            <person name="Goeker M."/>
        </authorList>
    </citation>
    <scope>NUCLEOTIDE SEQUENCE [LARGE SCALE GENOMIC DNA]</scope>
    <source>
        <strain evidence="2 3">DSM 28323</strain>
    </source>
</reference>
<name>A0A4R6IXI4_9BACT</name>
<proteinExistence type="predicted"/>
<dbReference type="AlphaFoldDB" id="A0A4R6IXI4"/>
<protein>
    <recommendedName>
        <fullName evidence="4">Outer membrane protein with beta-barrel domain</fullName>
    </recommendedName>
</protein>
<sequence length="175" mass="18677">MRKISKLSLFVIIMMIFSTTAEAQLLKRPRALAFGNIAYASPAGSGLDANYRGGVAAEFGGGLGLGKTIFTGSVGYQLFSSRPGVAAGNLRIIPLKFGVRRYLAGSIFLQAHGGLATQSYAHSGTKGSSFVYELGGGLKLLKLLEIQLTTNSWKQPVSTTRSNAWFLKAGWSLRL</sequence>
<keyword evidence="1" id="KW-0732">Signal</keyword>
<feature type="signal peptide" evidence="1">
    <location>
        <begin position="1"/>
        <end position="23"/>
    </location>
</feature>
<feature type="chain" id="PRO_5020962764" description="Outer membrane protein with beta-barrel domain" evidence="1">
    <location>
        <begin position="24"/>
        <end position="175"/>
    </location>
</feature>
<evidence type="ECO:0000313" key="2">
    <source>
        <dbReference type="EMBL" id="TDO27127.1"/>
    </source>
</evidence>
<dbReference type="EMBL" id="SNWP01000011">
    <property type="protein sequence ID" value="TDO27127.1"/>
    <property type="molecule type" value="Genomic_DNA"/>
</dbReference>
<accession>A0A4R6IXI4</accession>
<evidence type="ECO:0000313" key="3">
    <source>
        <dbReference type="Proteomes" id="UP000295741"/>
    </source>
</evidence>
<gene>
    <name evidence="2" type="ORF">BC659_2446</name>
</gene>
<dbReference type="Proteomes" id="UP000295741">
    <property type="component" value="Unassembled WGS sequence"/>
</dbReference>
<evidence type="ECO:0008006" key="4">
    <source>
        <dbReference type="Google" id="ProtNLM"/>
    </source>
</evidence>
<dbReference type="RefSeq" id="WP_133474989.1">
    <property type="nucleotide sequence ID" value="NZ_SNWP01000011.1"/>
</dbReference>
<organism evidence="2 3">
    <name type="scientific">Sediminibacterium goheungense</name>
    <dbReference type="NCBI Taxonomy" id="1086393"/>
    <lineage>
        <taxon>Bacteria</taxon>
        <taxon>Pseudomonadati</taxon>
        <taxon>Bacteroidota</taxon>
        <taxon>Chitinophagia</taxon>
        <taxon>Chitinophagales</taxon>
        <taxon>Chitinophagaceae</taxon>
        <taxon>Sediminibacterium</taxon>
    </lineage>
</organism>
<keyword evidence="3" id="KW-1185">Reference proteome</keyword>